<dbReference type="GO" id="GO:0005184">
    <property type="term" value="F:neuropeptide hormone activity"/>
    <property type="evidence" value="ECO:0007669"/>
    <property type="project" value="TreeGrafter"/>
</dbReference>
<dbReference type="PROSITE" id="PS50276">
    <property type="entry name" value="PANCREATIC_HORMONE_2"/>
    <property type="match status" value="1"/>
</dbReference>
<dbReference type="InterPro" id="IPR020392">
    <property type="entry name" value="Pancreatic_hormone-like_CS"/>
</dbReference>
<keyword evidence="3" id="KW-0964">Secreted</keyword>
<dbReference type="Gene3D" id="6.10.250.900">
    <property type="match status" value="1"/>
</dbReference>
<gene>
    <name evidence="7" type="ORF">C0J50_20796</name>
</gene>
<keyword evidence="5" id="KW-0527">Neuropeptide</keyword>
<dbReference type="PRINTS" id="PR00278">
    <property type="entry name" value="PANCHORMONE"/>
</dbReference>
<protein>
    <submittedName>
        <fullName evidence="7">Peptide YYb</fullName>
    </submittedName>
</protein>
<comment type="caution">
    <text evidence="7">The sequence shown here is derived from an EMBL/GenBank/DDBJ whole genome shotgun (WGS) entry which is preliminary data.</text>
</comment>
<dbReference type="PROSITE" id="PS00265">
    <property type="entry name" value="PANCREATIC_HORMONE_1"/>
    <property type="match status" value="1"/>
</dbReference>
<keyword evidence="4" id="KW-0165">Cleavage on pair of basic residues</keyword>
<dbReference type="PANTHER" id="PTHR10533">
    <property type="entry name" value="NEUROPEPTIDE Y/PANCREATIC HORMONE/PEPTIDE YY"/>
    <property type="match status" value="1"/>
</dbReference>
<dbReference type="SMART" id="SM00309">
    <property type="entry name" value="PAH"/>
    <property type="match status" value="1"/>
</dbReference>
<evidence type="ECO:0000256" key="1">
    <source>
        <dbReference type="ARBA" id="ARBA00004613"/>
    </source>
</evidence>
<evidence type="ECO:0000313" key="7">
    <source>
        <dbReference type="EMBL" id="KAI5619697.1"/>
    </source>
</evidence>
<dbReference type="GO" id="GO:0007631">
    <property type="term" value="P:feeding behavior"/>
    <property type="evidence" value="ECO:0007669"/>
    <property type="project" value="TreeGrafter"/>
</dbReference>
<dbReference type="PANTHER" id="PTHR10533:SF14">
    <property type="entry name" value="PEPTIDE YY-RELATED"/>
    <property type="match status" value="1"/>
</dbReference>
<evidence type="ECO:0000256" key="3">
    <source>
        <dbReference type="ARBA" id="ARBA00022525"/>
    </source>
</evidence>
<sequence>MKGESDEGKLFPCSLPSVPPSLPHFLPSSSPVYKQWLSRSQEKRERLLKLHFCSDSPHPQHNSADTMRSWLAPVAMVLCVLVCVAEAYPPKPEPPAGDAGPEELAKYHTALRHYINLITRQRYGKRSSPEVEMAELLFGDDEQDARPR</sequence>
<evidence type="ECO:0000256" key="2">
    <source>
        <dbReference type="ARBA" id="ARBA00010022"/>
    </source>
</evidence>
<keyword evidence="8" id="KW-1185">Reference proteome</keyword>
<accession>A0AAD5ANV3</accession>
<reference evidence="7" key="1">
    <citation type="submission" date="2018-07" db="EMBL/GenBank/DDBJ databases">
        <title>Comparative genomics of catfishes provides insights into carnivory and benthic adaptation.</title>
        <authorList>
            <person name="Zhang Y."/>
            <person name="Wang D."/>
            <person name="Peng Z."/>
            <person name="Zheng S."/>
            <person name="Shao F."/>
            <person name="Tao W."/>
        </authorList>
    </citation>
    <scope>NUCLEOTIDE SEQUENCE</scope>
    <source>
        <strain evidence="7">Chongqing</strain>
    </source>
</reference>
<dbReference type="GO" id="GO:0005615">
    <property type="term" value="C:extracellular space"/>
    <property type="evidence" value="ECO:0007669"/>
    <property type="project" value="TreeGrafter"/>
</dbReference>
<name>A0AAD5ANV3_SILAS</name>
<comment type="subcellular location">
    <subcellularLocation>
        <location evidence="1">Secreted</location>
    </subcellularLocation>
</comment>
<proteinExistence type="inferred from homology"/>
<evidence type="ECO:0000313" key="8">
    <source>
        <dbReference type="Proteomes" id="UP001205998"/>
    </source>
</evidence>
<evidence type="ECO:0000256" key="5">
    <source>
        <dbReference type="ARBA" id="ARBA00023320"/>
    </source>
</evidence>
<dbReference type="GO" id="GO:0031841">
    <property type="term" value="F:neuropeptide Y receptor binding"/>
    <property type="evidence" value="ECO:0007669"/>
    <property type="project" value="TreeGrafter"/>
</dbReference>
<comment type="similarity">
    <text evidence="2 6">Belongs to the NPY family.</text>
</comment>
<dbReference type="GO" id="GO:0007218">
    <property type="term" value="P:neuropeptide signaling pathway"/>
    <property type="evidence" value="ECO:0007669"/>
    <property type="project" value="UniProtKB-KW"/>
</dbReference>
<dbReference type="InterPro" id="IPR001955">
    <property type="entry name" value="Pancreatic_hormone-like"/>
</dbReference>
<evidence type="ECO:0000256" key="4">
    <source>
        <dbReference type="ARBA" id="ARBA00022685"/>
    </source>
</evidence>
<dbReference type="EMBL" id="MU551664">
    <property type="protein sequence ID" value="KAI5619697.1"/>
    <property type="molecule type" value="Genomic_DNA"/>
</dbReference>
<dbReference type="CDD" id="cd00126">
    <property type="entry name" value="PAH"/>
    <property type="match status" value="1"/>
</dbReference>
<dbReference type="Pfam" id="PF00159">
    <property type="entry name" value="Hormone_3"/>
    <property type="match status" value="1"/>
</dbReference>
<evidence type="ECO:0000256" key="6">
    <source>
        <dbReference type="RuleBase" id="RU000656"/>
    </source>
</evidence>
<organism evidence="7 8">
    <name type="scientific">Silurus asotus</name>
    <name type="common">Amur catfish</name>
    <name type="synonym">Parasilurus asotus</name>
    <dbReference type="NCBI Taxonomy" id="30991"/>
    <lineage>
        <taxon>Eukaryota</taxon>
        <taxon>Metazoa</taxon>
        <taxon>Chordata</taxon>
        <taxon>Craniata</taxon>
        <taxon>Vertebrata</taxon>
        <taxon>Euteleostomi</taxon>
        <taxon>Actinopterygii</taxon>
        <taxon>Neopterygii</taxon>
        <taxon>Teleostei</taxon>
        <taxon>Ostariophysi</taxon>
        <taxon>Siluriformes</taxon>
        <taxon>Siluridae</taxon>
        <taxon>Silurus</taxon>
    </lineage>
</organism>
<dbReference type="AlphaFoldDB" id="A0AAD5ANV3"/>
<dbReference type="Proteomes" id="UP001205998">
    <property type="component" value="Unassembled WGS sequence"/>
</dbReference>